<evidence type="ECO:0000313" key="3">
    <source>
        <dbReference type="Proteomes" id="UP000292027"/>
    </source>
</evidence>
<feature type="transmembrane region" description="Helical" evidence="1">
    <location>
        <begin position="53"/>
        <end position="83"/>
    </location>
</feature>
<reference evidence="2 3" key="1">
    <citation type="journal article" date="2015" name="Stand. Genomic Sci.">
        <title>Genomic Encyclopedia of Bacterial and Archaeal Type Strains, Phase III: the genomes of soil and plant-associated and newly described type strains.</title>
        <authorList>
            <person name="Whitman W.B."/>
            <person name="Woyke T."/>
            <person name="Klenk H.P."/>
            <person name="Zhou Y."/>
            <person name="Lilburn T.G."/>
            <person name="Beck B.J."/>
            <person name="De Vos P."/>
            <person name="Vandamme P."/>
            <person name="Eisen J.A."/>
            <person name="Garrity G."/>
            <person name="Hugenholtz P."/>
            <person name="Kyrpides N.C."/>
        </authorList>
    </citation>
    <scope>NUCLEOTIDE SEQUENCE [LARGE SCALE GENOMIC DNA]</scope>
    <source>
        <strain evidence="2 3">VKM Ac-2540</strain>
    </source>
</reference>
<dbReference type="Proteomes" id="UP000292027">
    <property type="component" value="Unassembled WGS sequence"/>
</dbReference>
<keyword evidence="1" id="KW-0472">Membrane</keyword>
<dbReference type="AlphaFoldDB" id="A0A4Q7WYL2"/>
<dbReference type="RefSeq" id="WP_130444302.1">
    <property type="nucleotide sequence ID" value="NZ_SHKR01000012.1"/>
</dbReference>
<keyword evidence="1" id="KW-0812">Transmembrane</keyword>
<evidence type="ECO:0000313" key="2">
    <source>
        <dbReference type="EMBL" id="RZU15600.1"/>
    </source>
</evidence>
<sequence length="182" mass="18978">MSTAEKITLWLAQLRASGRAVVYGRLVIAVAGAAALVVPAVQSWDQLDLIPLVGVPMLLATIVLPDSLAGIVFLLVVALGWLMRAPAEISWSLVLTALALVLVHLAAAFAAQLPSYARVHPAALRRWWLPTAIALLLVPVVALAAALVQGADVPGSLVVTVLAMGLGTATIWFAAGQKLDRS</sequence>
<comment type="caution">
    <text evidence="2">The sequence shown here is derived from an EMBL/GenBank/DDBJ whole genome shotgun (WGS) entry which is preliminary data.</text>
</comment>
<evidence type="ECO:0000256" key="1">
    <source>
        <dbReference type="SAM" id="Phobius"/>
    </source>
</evidence>
<feature type="transmembrane region" description="Helical" evidence="1">
    <location>
        <begin position="154"/>
        <end position="175"/>
    </location>
</feature>
<feature type="transmembrane region" description="Helical" evidence="1">
    <location>
        <begin position="127"/>
        <end position="148"/>
    </location>
</feature>
<dbReference type="EMBL" id="SHKR01000012">
    <property type="protein sequence ID" value="RZU15600.1"/>
    <property type="molecule type" value="Genomic_DNA"/>
</dbReference>
<feature type="transmembrane region" description="Helical" evidence="1">
    <location>
        <begin position="20"/>
        <end position="41"/>
    </location>
</feature>
<protein>
    <submittedName>
        <fullName evidence="2">Uncharacterized protein</fullName>
    </submittedName>
</protein>
<keyword evidence="1" id="KW-1133">Transmembrane helix</keyword>
<feature type="transmembrane region" description="Helical" evidence="1">
    <location>
        <begin position="89"/>
        <end position="115"/>
    </location>
</feature>
<gene>
    <name evidence="2" type="ORF">EV645_3138</name>
</gene>
<organism evidence="2 3">
    <name type="scientific">Kribbella rubisoli</name>
    <dbReference type="NCBI Taxonomy" id="3075929"/>
    <lineage>
        <taxon>Bacteria</taxon>
        <taxon>Bacillati</taxon>
        <taxon>Actinomycetota</taxon>
        <taxon>Actinomycetes</taxon>
        <taxon>Propionibacteriales</taxon>
        <taxon>Kribbellaceae</taxon>
        <taxon>Kribbella</taxon>
    </lineage>
</organism>
<keyword evidence="3" id="KW-1185">Reference proteome</keyword>
<proteinExistence type="predicted"/>
<dbReference type="OrthoDB" id="3831305at2"/>
<accession>A0A4Q7WYL2</accession>
<name>A0A4Q7WYL2_9ACTN</name>